<evidence type="ECO:0000313" key="3">
    <source>
        <dbReference type="Proteomes" id="UP000002157"/>
    </source>
</evidence>
<protein>
    <recommendedName>
        <fullName evidence="4">Peptidase</fullName>
    </recommendedName>
</protein>
<dbReference type="AlphaFoldDB" id="B0KHE8"/>
<evidence type="ECO:0008006" key="4">
    <source>
        <dbReference type="Google" id="ProtNLM"/>
    </source>
</evidence>
<evidence type="ECO:0000256" key="1">
    <source>
        <dbReference type="SAM" id="MobiDB-lite"/>
    </source>
</evidence>
<feature type="region of interest" description="Disordered" evidence="1">
    <location>
        <begin position="24"/>
        <end position="81"/>
    </location>
</feature>
<dbReference type="RefSeq" id="WP_012271412.1">
    <property type="nucleotide sequence ID" value="NC_010322.1"/>
</dbReference>
<gene>
    <name evidence="2" type="ordered locus">PputGB1_1750</name>
</gene>
<accession>B0KHE8</accession>
<dbReference type="eggNOG" id="ENOG5031PR8">
    <property type="taxonomic scope" value="Bacteria"/>
</dbReference>
<proteinExistence type="predicted"/>
<dbReference type="HOGENOM" id="CLU_087594_0_0_6"/>
<sequence>MNFFIHGRLGHFLMNEAGAEGSQAGGAAAATTSAEPQSNILGGDQGAQGQQQQQAGDTNQQTQEGQQQGQKQEGEQAQKPVVPEAYAFKDLPEGYAMSEQQLAEVSPLFKELGLTQEQADKLVAFDAKRTLAAEQAGLEQRQGLVTGWEKSLREDAAFGGANFDANVGVAQKALAQFGTPELSTMLKESGLGSHPEVVRLFHRIGQQLAEGQLHSGSGNQTRKSDAEVFYGKP</sequence>
<feature type="region of interest" description="Disordered" evidence="1">
    <location>
        <begin position="210"/>
        <end position="233"/>
    </location>
</feature>
<dbReference type="KEGG" id="ppg:PputGB1_1750"/>
<feature type="compositionally biased region" description="Low complexity" evidence="1">
    <location>
        <begin position="47"/>
        <end position="78"/>
    </location>
</feature>
<reference evidence="2 3" key="1">
    <citation type="submission" date="2008-01" db="EMBL/GenBank/DDBJ databases">
        <title>Complete sequence of Pseudomonas putida GB-1.</title>
        <authorList>
            <consortium name="US DOE Joint Genome Institute"/>
            <person name="Copeland A."/>
            <person name="Lucas S."/>
            <person name="Lapidus A."/>
            <person name="Barry K."/>
            <person name="Glavina del Rio T."/>
            <person name="Dalin E."/>
            <person name="Tice H."/>
            <person name="Pitluck S."/>
            <person name="Bruce D."/>
            <person name="Goodwin L."/>
            <person name="Chertkov O."/>
            <person name="Brettin T."/>
            <person name="Detter J.C."/>
            <person name="Han C."/>
            <person name="Kuske C.R."/>
            <person name="Schmutz J."/>
            <person name="Larimer F."/>
            <person name="Land M."/>
            <person name="Hauser L."/>
            <person name="Kyrpides N."/>
            <person name="Kim E."/>
            <person name="McCarthy J.K."/>
            <person name="Richardson P."/>
        </authorList>
    </citation>
    <scope>NUCLEOTIDE SEQUENCE [LARGE SCALE GENOMIC DNA]</scope>
    <source>
        <strain evidence="2 3">GB-1</strain>
    </source>
</reference>
<name>B0KHE8_PSEPG</name>
<evidence type="ECO:0000313" key="2">
    <source>
        <dbReference type="EMBL" id="ABY97653.1"/>
    </source>
</evidence>
<organism evidence="2 3">
    <name type="scientific">Pseudomonas putida (strain GB-1)</name>
    <dbReference type="NCBI Taxonomy" id="76869"/>
    <lineage>
        <taxon>Bacteria</taxon>
        <taxon>Pseudomonadati</taxon>
        <taxon>Pseudomonadota</taxon>
        <taxon>Gammaproteobacteria</taxon>
        <taxon>Pseudomonadales</taxon>
        <taxon>Pseudomonadaceae</taxon>
        <taxon>Pseudomonas</taxon>
    </lineage>
</organism>
<dbReference type="EMBL" id="CP000926">
    <property type="protein sequence ID" value="ABY97653.1"/>
    <property type="molecule type" value="Genomic_DNA"/>
</dbReference>
<dbReference type="Proteomes" id="UP000002157">
    <property type="component" value="Chromosome"/>
</dbReference>
<feature type="compositionally biased region" description="Low complexity" evidence="1">
    <location>
        <begin position="24"/>
        <end position="35"/>
    </location>
</feature>